<sequence>MESSCSSSVIRSMRNPCNSGVAAAGQLRFLRAYLIMLNICAKATELSFLEFPTAGGLFLITHHRGHLWQPCAKPGFHRTERRYARPSCLNI</sequence>
<dbReference type="Ensembl" id="ENSGALT00010006280.1">
    <property type="protein sequence ID" value="ENSGALP00010003888.1"/>
    <property type="gene ID" value="ENSGALG00010002710.1"/>
</dbReference>
<organism evidence="1 2">
    <name type="scientific">Gallus gallus</name>
    <name type="common">Chicken</name>
    <dbReference type="NCBI Taxonomy" id="9031"/>
    <lineage>
        <taxon>Eukaryota</taxon>
        <taxon>Metazoa</taxon>
        <taxon>Chordata</taxon>
        <taxon>Craniata</taxon>
        <taxon>Vertebrata</taxon>
        <taxon>Euteleostomi</taxon>
        <taxon>Archelosauria</taxon>
        <taxon>Archosauria</taxon>
        <taxon>Dinosauria</taxon>
        <taxon>Saurischia</taxon>
        <taxon>Theropoda</taxon>
        <taxon>Coelurosauria</taxon>
        <taxon>Aves</taxon>
        <taxon>Neognathae</taxon>
        <taxon>Galloanserae</taxon>
        <taxon>Galliformes</taxon>
        <taxon>Phasianidae</taxon>
        <taxon>Phasianinae</taxon>
        <taxon>Gallus</taxon>
    </lineage>
</organism>
<reference evidence="1" key="3">
    <citation type="submission" date="2025-09" db="UniProtKB">
        <authorList>
            <consortium name="Ensembl"/>
        </authorList>
    </citation>
    <scope>IDENTIFICATION</scope>
    <source>
        <strain evidence="1">broiler</strain>
    </source>
</reference>
<proteinExistence type="predicted"/>
<dbReference type="Proteomes" id="UP000000539">
    <property type="component" value="Chromosome 1"/>
</dbReference>
<dbReference type="AlphaFoldDB" id="A0A8V0X715"/>
<reference evidence="1" key="2">
    <citation type="submission" date="2025-08" db="UniProtKB">
        <authorList>
            <consortium name="Ensembl"/>
        </authorList>
    </citation>
    <scope>IDENTIFICATION</scope>
    <source>
        <strain evidence="1">broiler</strain>
    </source>
</reference>
<name>A0A8V0X715_CHICK</name>
<accession>A0A8V0X715</accession>
<evidence type="ECO:0000313" key="2">
    <source>
        <dbReference type="Proteomes" id="UP000000539"/>
    </source>
</evidence>
<reference evidence="1" key="1">
    <citation type="submission" date="2020-11" db="EMBL/GenBank/DDBJ databases">
        <title>Gallus gallus (Chicken) genome, bGalGal1, GRCg7b, maternal haplotype autosomes + Z &amp; W.</title>
        <authorList>
            <person name="Warren W."/>
            <person name="Formenti G."/>
            <person name="Fedrigo O."/>
            <person name="Haase B."/>
            <person name="Mountcastle J."/>
            <person name="Balacco J."/>
            <person name="Tracey A."/>
            <person name="Schneider V."/>
            <person name="Okimoto R."/>
            <person name="Cheng H."/>
            <person name="Hawken R."/>
            <person name="Howe K."/>
            <person name="Jarvis E.D."/>
        </authorList>
    </citation>
    <scope>NUCLEOTIDE SEQUENCE [LARGE SCALE GENOMIC DNA]</scope>
    <source>
        <strain evidence="1">Broiler</strain>
    </source>
</reference>
<protein>
    <submittedName>
        <fullName evidence="1">Uncharacterized protein</fullName>
    </submittedName>
</protein>
<evidence type="ECO:0000313" key="1">
    <source>
        <dbReference type="Ensembl" id="ENSGALP00010003888.1"/>
    </source>
</evidence>
<keyword evidence="2" id="KW-1185">Reference proteome</keyword>